<dbReference type="Pfam" id="PF00665">
    <property type="entry name" value="rve"/>
    <property type="match status" value="1"/>
</dbReference>
<dbReference type="InterPro" id="IPR036397">
    <property type="entry name" value="RNaseH_sf"/>
</dbReference>
<dbReference type="GO" id="GO:0015074">
    <property type="term" value="P:DNA integration"/>
    <property type="evidence" value="ECO:0007669"/>
    <property type="project" value="InterPro"/>
</dbReference>
<evidence type="ECO:0000259" key="1">
    <source>
        <dbReference type="PROSITE" id="PS50994"/>
    </source>
</evidence>
<dbReference type="PANTHER" id="PTHR48475">
    <property type="entry name" value="RIBONUCLEASE H"/>
    <property type="match status" value="1"/>
</dbReference>
<protein>
    <submittedName>
        <fullName evidence="2">Pol polyprotein</fullName>
    </submittedName>
</protein>
<keyword evidence="3" id="KW-1185">Reference proteome</keyword>
<comment type="caution">
    <text evidence="2">The sequence shown here is derived from an EMBL/GenBank/DDBJ whole genome shotgun (WGS) entry which is preliminary data.</text>
</comment>
<proteinExistence type="predicted"/>
<name>A0A371F450_MUCPR</name>
<reference evidence="2" key="1">
    <citation type="submission" date="2018-05" db="EMBL/GenBank/DDBJ databases">
        <title>Draft genome of Mucuna pruriens seed.</title>
        <authorList>
            <person name="Nnadi N.E."/>
            <person name="Vos R."/>
            <person name="Hasami M.H."/>
            <person name="Devisetty U.K."/>
            <person name="Aguiy J.C."/>
        </authorList>
    </citation>
    <scope>NUCLEOTIDE SEQUENCE [LARGE SCALE GENOMIC DNA]</scope>
    <source>
        <strain evidence="2">JCA_2017</strain>
    </source>
</reference>
<gene>
    <name evidence="2" type="primary">pol</name>
    <name evidence="2" type="ORF">CR513_47369</name>
</gene>
<evidence type="ECO:0000313" key="2">
    <source>
        <dbReference type="EMBL" id="RDX73066.1"/>
    </source>
</evidence>
<dbReference type="OrthoDB" id="1710797at2759"/>
<organism evidence="2 3">
    <name type="scientific">Mucuna pruriens</name>
    <name type="common">Velvet bean</name>
    <name type="synonym">Dolichos pruriens</name>
    <dbReference type="NCBI Taxonomy" id="157652"/>
    <lineage>
        <taxon>Eukaryota</taxon>
        <taxon>Viridiplantae</taxon>
        <taxon>Streptophyta</taxon>
        <taxon>Embryophyta</taxon>
        <taxon>Tracheophyta</taxon>
        <taxon>Spermatophyta</taxon>
        <taxon>Magnoliopsida</taxon>
        <taxon>eudicotyledons</taxon>
        <taxon>Gunneridae</taxon>
        <taxon>Pentapetalae</taxon>
        <taxon>rosids</taxon>
        <taxon>fabids</taxon>
        <taxon>Fabales</taxon>
        <taxon>Fabaceae</taxon>
        <taxon>Papilionoideae</taxon>
        <taxon>50 kb inversion clade</taxon>
        <taxon>NPAAA clade</taxon>
        <taxon>indigoferoid/millettioid clade</taxon>
        <taxon>Phaseoleae</taxon>
        <taxon>Mucuna</taxon>
    </lineage>
</organism>
<dbReference type="Proteomes" id="UP000257109">
    <property type="component" value="Unassembled WGS sequence"/>
</dbReference>
<dbReference type="EMBL" id="QJKJ01010669">
    <property type="protein sequence ID" value="RDX73066.1"/>
    <property type="molecule type" value="Genomic_DNA"/>
</dbReference>
<dbReference type="InterPro" id="IPR012337">
    <property type="entry name" value="RNaseH-like_sf"/>
</dbReference>
<sequence>MWGLDMIGPIEPKPSNVHRFILVAIDYFTKWVEAASYANVTKSVVIKFIKRHIICRYGLPAHIIMDNGTNLNNKMMTELCEKSKIKHHNSTPYHPKINGAVEAANKNIKKIVQKMVVTYRNWHDMLPYTLHRYWTSVRTSTGATPYSLVYGMEAVLPIEVEIPSLRVLVEDEIDSSKWVQSLLDQLNLIDEKCLAIICHGQLYQRRIESIFNRRIRPRVFQEGDLVLKKRLPHDKDQGALVLADSEGQELKYPVNADAVKRFYP</sequence>
<dbReference type="PANTHER" id="PTHR48475:SF1">
    <property type="entry name" value="RNASE H TYPE-1 DOMAIN-CONTAINING PROTEIN"/>
    <property type="match status" value="1"/>
</dbReference>
<dbReference type="InterPro" id="IPR001584">
    <property type="entry name" value="Integrase_cat-core"/>
</dbReference>
<dbReference type="AlphaFoldDB" id="A0A371F450"/>
<evidence type="ECO:0000313" key="3">
    <source>
        <dbReference type="Proteomes" id="UP000257109"/>
    </source>
</evidence>
<feature type="non-terminal residue" evidence="2">
    <location>
        <position position="1"/>
    </location>
</feature>
<feature type="domain" description="Integrase catalytic" evidence="1">
    <location>
        <begin position="1"/>
        <end position="153"/>
    </location>
</feature>
<dbReference type="SUPFAM" id="SSF53098">
    <property type="entry name" value="Ribonuclease H-like"/>
    <property type="match status" value="1"/>
</dbReference>
<accession>A0A371F450</accession>
<dbReference type="GO" id="GO:0003676">
    <property type="term" value="F:nucleic acid binding"/>
    <property type="evidence" value="ECO:0007669"/>
    <property type="project" value="InterPro"/>
</dbReference>
<dbReference type="PROSITE" id="PS50994">
    <property type="entry name" value="INTEGRASE"/>
    <property type="match status" value="1"/>
</dbReference>
<dbReference type="Gene3D" id="3.30.420.10">
    <property type="entry name" value="Ribonuclease H-like superfamily/Ribonuclease H"/>
    <property type="match status" value="1"/>
</dbReference>